<dbReference type="Proteomes" id="UP001597478">
    <property type="component" value="Unassembled WGS sequence"/>
</dbReference>
<keyword evidence="4" id="KW-1185">Reference proteome</keyword>
<feature type="compositionally biased region" description="Basic and acidic residues" evidence="1">
    <location>
        <begin position="106"/>
        <end position="115"/>
    </location>
</feature>
<evidence type="ECO:0000256" key="1">
    <source>
        <dbReference type="SAM" id="MobiDB-lite"/>
    </source>
</evidence>
<protein>
    <recommendedName>
        <fullName evidence="5">DUF3040 domain-containing protein</fullName>
    </recommendedName>
</protein>
<accession>A0ABW5WH08</accession>
<organism evidence="3 4">
    <name type="scientific">Prauserella oleivorans</name>
    <dbReference type="NCBI Taxonomy" id="1478153"/>
    <lineage>
        <taxon>Bacteria</taxon>
        <taxon>Bacillati</taxon>
        <taxon>Actinomycetota</taxon>
        <taxon>Actinomycetes</taxon>
        <taxon>Pseudonocardiales</taxon>
        <taxon>Pseudonocardiaceae</taxon>
        <taxon>Prauserella</taxon>
    </lineage>
</organism>
<evidence type="ECO:0000313" key="4">
    <source>
        <dbReference type="Proteomes" id="UP001597478"/>
    </source>
</evidence>
<feature type="region of interest" description="Disordered" evidence="1">
    <location>
        <begin position="87"/>
        <end position="115"/>
    </location>
</feature>
<keyword evidence="2" id="KW-0472">Membrane</keyword>
<evidence type="ECO:0000256" key="2">
    <source>
        <dbReference type="SAM" id="Phobius"/>
    </source>
</evidence>
<evidence type="ECO:0000313" key="3">
    <source>
        <dbReference type="EMBL" id="MFD2802370.1"/>
    </source>
</evidence>
<keyword evidence="2" id="KW-0812">Transmembrane</keyword>
<evidence type="ECO:0008006" key="5">
    <source>
        <dbReference type="Google" id="ProtNLM"/>
    </source>
</evidence>
<gene>
    <name evidence="3" type="ORF">ACFS2C_23555</name>
</gene>
<sequence>MSTPELRRRAELTPSQRRALEQELTRTDQVVSWIGWHIGELVAVGLPLLLAITITWWLLALSVLAGGVWAGHEWLLHRQQRRQVEHARRALPGREQDATDVQAAQKSREGGEVSA</sequence>
<dbReference type="RefSeq" id="WP_377394528.1">
    <property type="nucleotide sequence ID" value="NZ_JBHSAN010000052.1"/>
</dbReference>
<feature type="compositionally biased region" description="Basic and acidic residues" evidence="1">
    <location>
        <begin position="87"/>
        <end position="97"/>
    </location>
</feature>
<dbReference type="EMBL" id="JBHUOF010000048">
    <property type="protein sequence ID" value="MFD2802370.1"/>
    <property type="molecule type" value="Genomic_DNA"/>
</dbReference>
<comment type="caution">
    <text evidence="3">The sequence shown here is derived from an EMBL/GenBank/DDBJ whole genome shotgun (WGS) entry which is preliminary data.</text>
</comment>
<feature type="transmembrane region" description="Helical" evidence="2">
    <location>
        <begin position="56"/>
        <end position="76"/>
    </location>
</feature>
<proteinExistence type="predicted"/>
<feature type="transmembrane region" description="Helical" evidence="2">
    <location>
        <begin position="30"/>
        <end position="50"/>
    </location>
</feature>
<name>A0ABW5WH08_9PSEU</name>
<reference evidence="4" key="1">
    <citation type="journal article" date="2019" name="Int. J. Syst. Evol. Microbiol.">
        <title>The Global Catalogue of Microorganisms (GCM) 10K type strain sequencing project: providing services to taxonomists for standard genome sequencing and annotation.</title>
        <authorList>
            <consortium name="The Broad Institute Genomics Platform"/>
            <consortium name="The Broad Institute Genome Sequencing Center for Infectious Disease"/>
            <person name="Wu L."/>
            <person name="Ma J."/>
        </authorList>
    </citation>
    <scope>NUCLEOTIDE SEQUENCE [LARGE SCALE GENOMIC DNA]</scope>
    <source>
        <strain evidence="4">IBRC-M 10906</strain>
    </source>
</reference>
<keyword evidence="2" id="KW-1133">Transmembrane helix</keyword>